<accession>A0A1M4XIP2</accession>
<gene>
    <name evidence="3" type="ORF">SAMN03080594_10292</name>
</gene>
<dbReference type="AlphaFoldDB" id="A0A1M4XIP2"/>
<dbReference type="PANTHER" id="PTHR48081:SF33">
    <property type="entry name" value="KYNURENINE FORMAMIDASE"/>
    <property type="match status" value="1"/>
</dbReference>
<sequence>MYKFQFILLLGFLFVICHSCTEDPVETGTGTLEAKNIIDLEYGSHTHQKYDIYLPKNRTSETKVLILVHGGGWNAGEKSEMNAFKDFIREQLPDIAVVNMNYRLADENNPPYPMQINDIGQLVQELYDRAQEFQISKEIGFIGSSAGAHLSLLWSYAHDTKKQVNMVCSIVGPTNLLDEAYINTPNQVLRTLLDQFGNDPEVLEEVSPLYQVKSTSPATILFYGAQDPLIPNSQGISLKDRLVELNVEHQFTLYPNGGHGWVGLDLLDTSIKLKAFIQEHL</sequence>
<dbReference type="InterPro" id="IPR029058">
    <property type="entry name" value="AB_hydrolase_fold"/>
</dbReference>
<evidence type="ECO:0000259" key="2">
    <source>
        <dbReference type="Pfam" id="PF20434"/>
    </source>
</evidence>
<keyword evidence="1" id="KW-0378">Hydrolase</keyword>
<evidence type="ECO:0000313" key="4">
    <source>
        <dbReference type="Proteomes" id="UP000184406"/>
    </source>
</evidence>
<dbReference type="Gene3D" id="3.40.50.1820">
    <property type="entry name" value="alpha/beta hydrolase"/>
    <property type="match status" value="1"/>
</dbReference>
<dbReference type="Proteomes" id="UP000184406">
    <property type="component" value="Unassembled WGS sequence"/>
</dbReference>
<dbReference type="PANTHER" id="PTHR48081">
    <property type="entry name" value="AB HYDROLASE SUPERFAMILY PROTEIN C4A8.06C"/>
    <property type="match status" value="1"/>
</dbReference>
<dbReference type="SUPFAM" id="SSF53474">
    <property type="entry name" value="alpha/beta-Hydrolases"/>
    <property type="match status" value="1"/>
</dbReference>
<keyword evidence="4" id="KW-1185">Reference proteome</keyword>
<dbReference type="EMBL" id="FQUX01000002">
    <property type="protein sequence ID" value="SHE93375.1"/>
    <property type="molecule type" value="Genomic_DNA"/>
</dbReference>
<dbReference type="RefSeq" id="WP_072860971.1">
    <property type="nucleotide sequence ID" value="NZ_FQUX01000002.1"/>
</dbReference>
<protein>
    <submittedName>
        <fullName evidence="3">Acetyl esterase/lipase</fullName>
    </submittedName>
</protein>
<dbReference type="InterPro" id="IPR049492">
    <property type="entry name" value="BD-FAE-like_dom"/>
</dbReference>
<organism evidence="3 4">
    <name type="scientific">Arenibacter palladensis</name>
    <dbReference type="NCBI Taxonomy" id="237373"/>
    <lineage>
        <taxon>Bacteria</taxon>
        <taxon>Pseudomonadati</taxon>
        <taxon>Bacteroidota</taxon>
        <taxon>Flavobacteriia</taxon>
        <taxon>Flavobacteriales</taxon>
        <taxon>Flavobacteriaceae</taxon>
        <taxon>Arenibacter</taxon>
    </lineage>
</organism>
<reference evidence="4" key="1">
    <citation type="submission" date="2016-11" db="EMBL/GenBank/DDBJ databases">
        <authorList>
            <person name="Varghese N."/>
            <person name="Submissions S."/>
        </authorList>
    </citation>
    <scope>NUCLEOTIDE SEQUENCE [LARGE SCALE GENOMIC DNA]</scope>
    <source>
        <strain evidence="4">DSM 17539</strain>
    </source>
</reference>
<dbReference type="InterPro" id="IPR050300">
    <property type="entry name" value="GDXG_lipolytic_enzyme"/>
</dbReference>
<dbReference type="Pfam" id="PF20434">
    <property type="entry name" value="BD-FAE"/>
    <property type="match status" value="1"/>
</dbReference>
<proteinExistence type="predicted"/>
<name>A0A1M4XIP2_9FLAO</name>
<evidence type="ECO:0000313" key="3">
    <source>
        <dbReference type="EMBL" id="SHE93375.1"/>
    </source>
</evidence>
<dbReference type="GO" id="GO:0016787">
    <property type="term" value="F:hydrolase activity"/>
    <property type="evidence" value="ECO:0007669"/>
    <property type="project" value="UniProtKB-KW"/>
</dbReference>
<feature type="domain" description="BD-FAE-like" evidence="2">
    <location>
        <begin position="51"/>
        <end position="242"/>
    </location>
</feature>
<dbReference type="OrthoDB" id="9777975at2"/>
<evidence type="ECO:0000256" key="1">
    <source>
        <dbReference type="ARBA" id="ARBA00022801"/>
    </source>
</evidence>